<dbReference type="NCBIfam" id="TIGR04183">
    <property type="entry name" value="Por_Secre_tail"/>
    <property type="match status" value="1"/>
</dbReference>
<evidence type="ECO:0000313" key="5">
    <source>
        <dbReference type="Proteomes" id="UP000053091"/>
    </source>
</evidence>
<evidence type="ECO:0000313" key="4">
    <source>
        <dbReference type="EMBL" id="GAP44691.1"/>
    </source>
</evidence>
<dbReference type="InterPro" id="IPR013783">
    <property type="entry name" value="Ig-like_fold"/>
</dbReference>
<dbReference type="InterPro" id="IPR036249">
    <property type="entry name" value="Thioredoxin-like_sf"/>
</dbReference>
<dbReference type="Pfam" id="PF13205">
    <property type="entry name" value="Big_5"/>
    <property type="match status" value="1"/>
</dbReference>
<keyword evidence="5" id="KW-1185">Reference proteome</keyword>
<dbReference type="InterPro" id="IPR032812">
    <property type="entry name" value="SbsA_Ig"/>
</dbReference>
<dbReference type="SUPFAM" id="SSF52833">
    <property type="entry name" value="Thioredoxin-like"/>
    <property type="match status" value="1"/>
</dbReference>
<accession>A0A0S7C6B7</accession>
<dbReference type="Proteomes" id="UP000053091">
    <property type="component" value="Unassembled WGS sequence"/>
</dbReference>
<dbReference type="Gene3D" id="2.60.40.1220">
    <property type="match status" value="1"/>
</dbReference>
<sequence length="706" mass="76381">MKKTLLFVTLFLMTAGLMAQQVLFEDFSEGEMPPQGWTIDAQTSNWSVSSTSNAGGSSPEGHMSWSPQFNTTTRLISPSLDLTGNTKVLLQFRHMIDHYSGNYQIGVATRSDGGAWAVAWSRTISASVSAEQVSVVIEDANVNSAGFQFCIYFSGSSYNLNDWFIDDISLIIPANTDAAVTHINVPTYFTGPMDVATTVTNLGLSPLTSLKLNWQVDDLEVHTATLDALNAALGETIPFTFPDQLEISAGIYNLRIWVSEVNGATGPDDVATNDTLAKIIRIPTQTLPRKPFFEEFTSSTCGPCASFNNGVLNPFVNQHGEEIVLVKYQMNWPGSGDPYYTEEGGSRRNYYGVNAVPMLFVDGKNVATSSPGVNTAFNNSIANPAFVAISGQYTITGTEVGINAEITSFTDIDNATLHVVIFEGVTTGNKRTNGETEFHHVMMRLLPDGNGSLSTLQTGVPVQINHLVDMSGTNVEEMEDLFVAIFLQDNVTKEVFQAEYATLTGALINTYPANSAVGVQVDEPLTVTFSQPVRLSGGEELTAANASTVFSLERTDNSKTPVEFTAEVSEDKTMVTLTPVAPLAGGAQYTLTVLPLENYSGMATHTCVTYFTTETTTGTAIADVSALRVFPNPAVEYTEISGLAACGRIYDITLTDLSGKEIRKFAVPVSGSDLARLTMQSVQQGFYLIRIRAEKENQTLRIVVLN</sequence>
<dbReference type="OrthoDB" id="1013052at2"/>
<proteinExistence type="predicted"/>
<dbReference type="Gene3D" id="2.60.40.10">
    <property type="entry name" value="Immunoglobulins"/>
    <property type="match status" value="1"/>
</dbReference>
<dbReference type="AlphaFoldDB" id="A0A0S7C6B7"/>
<organism evidence="4">
    <name type="scientific">Lentimicrobium saccharophilum</name>
    <dbReference type="NCBI Taxonomy" id="1678841"/>
    <lineage>
        <taxon>Bacteria</taxon>
        <taxon>Pseudomonadati</taxon>
        <taxon>Bacteroidota</taxon>
        <taxon>Bacteroidia</taxon>
        <taxon>Bacteroidales</taxon>
        <taxon>Lentimicrobiaceae</taxon>
        <taxon>Lentimicrobium</taxon>
    </lineage>
</organism>
<evidence type="ECO:0000256" key="2">
    <source>
        <dbReference type="SAM" id="SignalP"/>
    </source>
</evidence>
<feature type="domain" description="SbsA Ig-like" evidence="3">
    <location>
        <begin position="507"/>
        <end position="593"/>
    </location>
</feature>
<feature type="chain" id="PRO_5006633569" evidence="2">
    <location>
        <begin position="20"/>
        <end position="706"/>
    </location>
</feature>
<dbReference type="EMBL" id="DF968183">
    <property type="protein sequence ID" value="GAP44691.1"/>
    <property type="molecule type" value="Genomic_DNA"/>
</dbReference>
<protein>
    <submittedName>
        <fullName evidence="4">Protein containing Por secretion system C-terminal sorting domain</fullName>
    </submittedName>
</protein>
<dbReference type="InterPro" id="IPR026444">
    <property type="entry name" value="Secre_tail"/>
</dbReference>
<dbReference type="Gene3D" id="2.60.120.200">
    <property type="match status" value="1"/>
</dbReference>
<dbReference type="STRING" id="1678841.TBC1_12502"/>
<evidence type="ECO:0000259" key="3">
    <source>
        <dbReference type="Pfam" id="PF13205"/>
    </source>
</evidence>
<keyword evidence="1 2" id="KW-0732">Signal</keyword>
<gene>
    <name evidence="4" type="ORF">TBC1_12502</name>
</gene>
<name>A0A0S7C6B7_9BACT</name>
<dbReference type="InterPro" id="IPR014755">
    <property type="entry name" value="Cu-Rt/internalin_Ig-like"/>
</dbReference>
<evidence type="ECO:0000256" key="1">
    <source>
        <dbReference type="ARBA" id="ARBA00022729"/>
    </source>
</evidence>
<feature type="signal peptide" evidence="2">
    <location>
        <begin position="1"/>
        <end position="19"/>
    </location>
</feature>
<dbReference type="RefSeq" id="WP_062044399.1">
    <property type="nucleotide sequence ID" value="NZ_DF968183.1"/>
</dbReference>
<reference evidence="4" key="1">
    <citation type="journal article" date="2015" name="Genome Announc.">
        <title>Draft Genome Sequence of Bacteroidales Strain TBC1, a Novel Isolate from a Methanogenic Wastewater Treatment System.</title>
        <authorList>
            <person name="Tourlousse D.M."/>
            <person name="Matsuura N."/>
            <person name="Sun L."/>
            <person name="Toyonaga M."/>
            <person name="Kuroda K."/>
            <person name="Ohashi A."/>
            <person name="Cruz R."/>
            <person name="Yamaguchi T."/>
            <person name="Sekiguchi Y."/>
        </authorList>
    </citation>
    <scope>NUCLEOTIDE SEQUENCE [LARGE SCALE GENOMIC DNA]</scope>
    <source>
        <strain evidence="4">TBC1</strain>
    </source>
</reference>